<dbReference type="Pfam" id="PF01490">
    <property type="entry name" value="Aa_trans"/>
    <property type="match status" value="1"/>
</dbReference>
<dbReference type="Proteomes" id="UP000265566">
    <property type="component" value="Chromosome 3"/>
</dbReference>
<name>A0A396J0U3_MEDTR</name>
<evidence type="ECO:0000256" key="6">
    <source>
        <dbReference type="ARBA" id="ARBA00022692"/>
    </source>
</evidence>
<evidence type="ECO:0000313" key="15">
    <source>
        <dbReference type="EMBL" id="RHN69985.1"/>
    </source>
</evidence>
<evidence type="ECO:0000256" key="13">
    <source>
        <dbReference type="SAM" id="Phobius"/>
    </source>
</evidence>
<accession>A0A396J0U3</accession>
<protein>
    <submittedName>
        <fullName evidence="15">Putative amino acid transporter, transmembrane domain-containing protein</fullName>
    </submittedName>
</protein>
<dbReference type="GO" id="GO:0015293">
    <property type="term" value="F:symporter activity"/>
    <property type="evidence" value="ECO:0007669"/>
    <property type="project" value="UniProtKB-KW"/>
</dbReference>
<keyword evidence="6 13" id="KW-0812">Transmembrane</keyword>
<dbReference type="AlphaFoldDB" id="A0A396J0U3"/>
<dbReference type="GO" id="GO:0009734">
    <property type="term" value="P:auxin-activated signaling pathway"/>
    <property type="evidence" value="ECO:0007669"/>
    <property type="project" value="UniProtKB-KW"/>
</dbReference>
<evidence type="ECO:0000256" key="3">
    <source>
        <dbReference type="ARBA" id="ARBA00005590"/>
    </source>
</evidence>
<evidence type="ECO:0000256" key="4">
    <source>
        <dbReference type="ARBA" id="ARBA00022448"/>
    </source>
</evidence>
<comment type="caution">
    <text evidence="15">The sequence shown here is derived from an EMBL/GenBank/DDBJ whole genome shotgun (WGS) entry which is preliminary data.</text>
</comment>
<dbReference type="GO" id="GO:0012505">
    <property type="term" value="C:endomembrane system"/>
    <property type="evidence" value="ECO:0007669"/>
    <property type="project" value="UniProtKB-SubCell"/>
</dbReference>
<keyword evidence="9 13" id="KW-1133">Transmembrane helix</keyword>
<proteinExistence type="inferred from homology"/>
<comment type="function">
    <text evidence="12">Carrier protein involved in proton-driven auxin influx. Mediates the formation of auxin gradient from developing leaves (site of auxin biosynthesis) to tips by contributing to the loading of auxin in vascular tissues and facilitating acropetal (base to tip) auxin transport within inner tissues of the root apex, and basipetal (tip to base) auxin transport within outer tissues of the root apex. May be involved in lateral roots and nodules formation.</text>
</comment>
<keyword evidence="7" id="KW-0769">Symport</keyword>
<evidence type="ECO:0000256" key="10">
    <source>
        <dbReference type="ARBA" id="ARBA00023136"/>
    </source>
</evidence>
<keyword evidence="11" id="KW-0927">Auxin signaling pathway</keyword>
<evidence type="ECO:0000256" key="9">
    <source>
        <dbReference type="ARBA" id="ARBA00022989"/>
    </source>
</evidence>
<evidence type="ECO:0000256" key="8">
    <source>
        <dbReference type="ARBA" id="ARBA00022970"/>
    </source>
</evidence>
<dbReference type="GO" id="GO:0005886">
    <property type="term" value="C:plasma membrane"/>
    <property type="evidence" value="ECO:0007669"/>
    <property type="project" value="UniProtKB-SubCell"/>
</dbReference>
<comment type="similarity">
    <text evidence="3">Belongs to the amino acid/polyamine transporter 2 family. Amino acid/auxin permease (AAAP) (TC 2.A.18.1) subfamily.</text>
</comment>
<feature type="transmembrane region" description="Helical" evidence="13">
    <location>
        <begin position="172"/>
        <end position="189"/>
    </location>
</feature>
<evidence type="ECO:0000256" key="1">
    <source>
        <dbReference type="ARBA" id="ARBA00004127"/>
    </source>
</evidence>
<keyword evidence="4" id="KW-0813">Transport</keyword>
<reference evidence="15" key="1">
    <citation type="journal article" date="2018" name="Nat. Plants">
        <title>Whole-genome landscape of Medicago truncatula symbiotic genes.</title>
        <authorList>
            <person name="Pecrix Y."/>
            <person name="Gamas P."/>
            <person name="Carrere S."/>
        </authorList>
    </citation>
    <scope>NUCLEOTIDE SEQUENCE</scope>
    <source>
        <tissue evidence="15">Leaves</tissue>
    </source>
</reference>
<feature type="transmembrane region" description="Helical" evidence="13">
    <location>
        <begin position="72"/>
        <end position="94"/>
    </location>
</feature>
<keyword evidence="8" id="KW-0029">Amino-acid transport</keyword>
<dbReference type="InterPro" id="IPR013057">
    <property type="entry name" value="AA_transpt_TM"/>
</dbReference>
<dbReference type="GO" id="GO:0006865">
    <property type="term" value="P:amino acid transport"/>
    <property type="evidence" value="ECO:0007669"/>
    <property type="project" value="UniProtKB-KW"/>
</dbReference>
<feature type="transmembrane region" description="Helical" evidence="13">
    <location>
        <begin position="129"/>
        <end position="151"/>
    </location>
</feature>
<dbReference type="PANTHER" id="PTHR48017">
    <property type="entry name" value="OS05G0424000 PROTEIN-RELATED"/>
    <property type="match status" value="1"/>
</dbReference>
<feature type="transmembrane region" description="Helical" evidence="13">
    <location>
        <begin position="44"/>
        <end position="65"/>
    </location>
</feature>
<feature type="domain" description="Amino acid transporter transmembrane" evidence="14">
    <location>
        <begin position="40"/>
        <end position="249"/>
    </location>
</feature>
<gene>
    <name evidence="15" type="ORF">MtrunA17_Chr3g0130671</name>
</gene>
<dbReference type="EMBL" id="PSQE01000003">
    <property type="protein sequence ID" value="RHN69985.1"/>
    <property type="molecule type" value="Genomic_DNA"/>
</dbReference>
<evidence type="ECO:0000259" key="14">
    <source>
        <dbReference type="Pfam" id="PF01490"/>
    </source>
</evidence>
<evidence type="ECO:0000256" key="5">
    <source>
        <dbReference type="ARBA" id="ARBA00022475"/>
    </source>
</evidence>
<feature type="transmembrane region" description="Helical" evidence="13">
    <location>
        <begin position="195"/>
        <end position="218"/>
    </location>
</feature>
<organism evidence="15">
    <name type="scientific">Medicago truncatula</name>
    <name type="common">Barrel medic</name>
    <name type="synonym">Medicago tribuloides</name>
    <dbReference type="NCBI Taxonomy" id="3880"/>
    <lineage>
        <taxon>Eukaryota</taxon>
        <taxon>Viridiplantae</taxon>
        <taxon>Streptophyta</taxon>
        <taxon>Embryophyta</taxon>
        <taxon>Tracheophyta</taxon>
        <taxon>Spermatophyta</taxon>
        <taxon>Magnoliopsida</taxon>
        <taxon>eudicotyledons</taxon>
        <taxon>Gunneridae</taxon>
        <taxon>Pentapetalae</taxon>
        <taxon>rosids</taxon>
        <taxon>fabids</taxon>
        <taxon>Fabales</taxon>
        <taxon>Fabaceae</taxon>
        <taxon>Papilionoideae</taxon>
        <taxon>50 kb inversion clade</taxon>
        <taxon>NPAAA clade</taxon>
        <taxon>Hologalegina</taxon>
        <taxon>IRL clade</taxon>
        <taxon>Trifolieae</taxon>
        <taxon>Medicago</taxon>
    </lineage>
</organism>
<evidence type="ECO:0000256" key="11">
    <source>
        <dbReference type="ARBA" id="ARBA00023294"/>
    </source>
</evidence>
<dbReference type="Gramene" id="rna18521">
    <property type="protein sequence ID" value="RHN69985.1"/>
    <property type="gene ID" value="gene18521"/>
</dbReference>
<evidence type="ECO:0000256" key="7">
    <source>
        <dbReference type="ARBA" id="ARBA00022847"/>
    </source>
</evidence>
<evidence type="ECO:0000256" key="2">
    <source>
        <dbReference type="ARBA" id="ARBA00004236"/>
    </source>
</evidence>
<evidence type="ECO:0000256" key="12">
    <source>
        <dbReference type="ARBA" id="ARBA00045588"/>
    </source>
</evidence>
<keyword evidence="10 13" id="KW-0472">Membrane</keyword>
<comment type="subcellular location">
    <subcellularLocation>
        <location evidence="2">Cell membrane</location>
    </subcellularLocation>
    <subcellularLocation>
        <location evidence="1">Endomembrane system</location>
        <topology evidence="1">Multi-pass membrane protein</topology>
    </subcellularLocation>
</comment>
<sequence length="281" mass="30582">MVEHSSGTNLSYRGDIVGMEGGTSLQDDSKYYDDDGRVKRTGTIWTTCSHIITAVIGSGVLSLAWSIAQMGWVAGPGAMIFFSIITLYTSSFLADCYRCGDTEFGKRNYTFMDAVSNILGGPSVKICGIVQYLNLFGSAIGYNIAAAMSMMEIKKSLCVHTSDGKDACHISGNPYMIAFGVAQLFLSQIPDFHNMWWLSIVAAVMSFFYSTIALALGISKVAENGTVMGSLTGVSVGTVTPAQKVWGFSKVLETSPLLIHILLFSWKFRTQSNLHHQKEKQ</sequence>
<keyword evidence="5" id="KW-1003">Cell membrane</keyword>